<dbReference type="PANTHER" id="PTHR43775:SF7">
    <property type="entry name" value="FATTY ACID SYNTHASE"/>
    <property type="match status" value="1"/>
</dbReference>
<evidence type="ECO:0000256" key="54">
    <source>
        <dbReference type="ARBA" id="ARBA00048935"/>
    </source>
</evidence>
<keyword evidence="11" id="KW-0808">Transferase</keyword>
<dbReference type="AlphaFoldDB" id="A0A0N4UH23"/>
<dbReference type="EC" id="1.3.1.39" evidence="2"/>
<comment type="catalytic activity">
    <reaction evidence="56">
        <text>decanoyl-[ACP] + malonyl-[ACP] + H(+) = 3-oxododecanoyl-[ACP] + holo-[ACP] + CO2</text>
        <dbReference type="Rhea" id="RHEA:41868"/>
        <dbReference type="Rhea" id="RHEA-COMP:9623"/>
        <dbReference type="Rhea" id="RHEA-COMP:9640"/>
        <dbReference type="Rhea" id="RHEA-COMP:9641"/>
        <dbReference type="Rhea" id="RHEA-COMP:9685"/>
        <dbReference type="ChEBI" id="CHEBI:15378"/>
        <dbReference type="ChEBI" id="CHEBI:16526"/>
        <dbReference type="ChEBI" id="CHEBI:64479"/>
        <dbReference type="ChEBI" id="CHEBI:78449"/>
        <dbReference type="ChEBI" id="CHEBI:78468"/>
        <dbReference type="ChEBI" id="CHEBI:78469"/>
    </reaction>
    <physiologicalReaction direction="left-to-right" evidence="56">
        <dbReference type="Rhea" id="RHEA:41869"/>
    </physiologicalReaction>
</comment>
<dbReference type="InterPro" id="IPR042104">
    <property type="entry name" value="PKS_dehydratase_sf"/>
</dbReference>
<evidence type="ECO:0000256" key="42">
    <source>
        <dbReference type="ARBA" id="ARBA00047897"/>
    </source>
</evidence>
<evidence type="ECO:0000256" key="13">
    <source>
        <dbReference type="ARBA" id="ARBA00022801"/>
    </source>
</evidence>
<comment type="catalytic activity">
    <reaction evidence="35">
        <text>hexanoyl-[ACP] + malonyl-[ACP] + H(+) = 3-oxooctanoyl-[ACP] + holo-[ACP] + CO2</text>
        <dbReference type="Rhea" id="RHEA:41836"/>
        <dbReference type="Rhea" id="RHEA-COMP:9623"/>
        <dbReference type="Rhea" id="RHEA-COMP:9632"/>
        <dbReference type="Rhea" id="RHEA-COMP:9633"/>
        <dbReference type="Rhea" id="RHEA-COMP:9685"/>
        <dbReference type="ChEBI" id="CHEBI:15378"/>
        <dbReference type="ChEBI" id="CHEBI:16526"/>
        <dbReference type="ChEBI" id="CHEBI:64479"/>
        <dbReference type="ChEBI" id="CHEBI:78449"/>
        <dbReference type="ChEBI" id="CHEBI:78459"/>
        <dbReference type="ChEBI" id="CHEBI:78460"/>
    </reaction>
    <physiologicalReaction direction="left-to-right" evidence="35">
        <dbReference type="Rhea" id="RHEA:41837"/>
    </physiologicalReaction>
</comment>
<evidence type="ECO:0000256" key="12">
    <source>
        <dbReference type="ARBA" id="ARBA00022799"/>
    </source>
</evidence>
<dbReference type="Pfam" id="PF13602">
    <property type="entry name" value="ADH_zinc_N_2"/>
    <property type="match status" value="1"/>
</dbReference>
<feature type="region of interest" description="C-terminal hotdog fold" evidence="64">
    <location>
        <begin position="1025"/>
        <end position="1153"/>
    </location>
</feature>
<dbReference type="CDD" id="cd05195">
    <property type="entry name" value="enoyl_red"/>
    <property type="match status" value="1"/>
</dbReference>
<dbReference type="Pfam" id="PF00550">
    <property type="entry name" value="PP-binding"/>
    <property type="match status" value="1"/>
</dbReference>
<dbReference type="InterPro" id="IPR014031">
    <property type="entry name" value="Ketoacyl_synth_C"/>
</dbReference>
<dbReference type="Pfam" id="PF02801">
    <property type="entry name" value="Ketoacyl-synt_C"/>
    <property type="match status" value="1"/>
</dbReference>
<dbReference type="InterPro" id="IPR018201">
    <property type="entry name" value="Ketoacyl_synth_AS"/>
</dbReference>
<comment type="catalytic activity">
    <reaction evidence="44">
        <text>acetyl-[ACP] + malonyl-[ACP] + H(+) = 3-oxobutanoyl-[ACP] + holo-[ACP] + CO2</text>
        <dbReference type="Rhea" id="RHEA:41800"/>
        <dbReference type="Rhea" id="RHEA-COMP:9621"/>
        <dbReference type="Rhea" id="RHEA-COMP:9623"/>
        <dbReference type="Rhea" id="RHEA-COMP:9625"/>
        <dbReference type="Rhea" id="RHEA-COMP:9685"/>
        <dbReference type="ChEBI" id="CHEBI:15378"/>
        <dbReference type="ChEBI" id="CHEBI:16526"/>
        <dbReference type="ChEBI" id="CHEBI:64479"/>
        <dbReference type="ChEBI" id="CHEBI:78446"/>
        <dbReference type="ChEBI" id="CHEBI:78449"/>
        <dbReference type="ChEBI" id="CHEBI:78450"/>
    </reaction>
    <physiologicalReaction direction="left-to-right" evidence="44">
        <dbReference type="Rhea" id="RHEA:41801"/>
    </physiologicalReaction>
</comment>
<dbReference type="InterPro" id="IPR036736">
    <property type="entry name" value="ACP-like_sf"/>
</dbReference>
<dbReference type="SMART" id="SM00822">
    <property type="entry name" value="PKS_KR"/>
    <property type="match status" value="1"/>
</dbReference>
<evidence type="ECO:0000313" key="72">
    <source>
        <dbReference type="Proteomes" id="UP000274756"/>
    </source>
</evidence>
<feature type="transmembrane region" description="Helical" evidence="66">
    <location>
        <begin position="1771"/>
        <end position="1798"/>
    </location>
</feature>
<evidence type="ECO:0000256" key="18">
    <source>
        <dbReference type="ARBA" id="ARBA00023002"/>
    </source>
</evidence>
<dbReference type="PROSITE" id="PS50075">
    <property type="entry name" value="CARRIER"/>
    <property type="match status" value="1"/>
</dbReference>
<evidence type="ECO:0000256" key="62">
    <source>
        <dbReference type="ARBA" id="ARBA00049521"/>
    </source>
</evidence>
<dbReference type="GO" id="GO:0006633">
    <property type="term" value="P:fatty acid biosynthetic process"/>
    <property type="evidence" value="ECO:0007669"/>
    <property type="project" value="UniProtKB-UniPathway"/>
</dbReference>
<dbReference type="InterPro" id="IPR001031">
    <property type="entry name" value="Thioesterase"/>
</dbReference>
<evidence type="ECO:0000256" key="65">
    <source>
        <dbReference type="SAM" id="Coils"/>
    </source>
</evidence>
<dbReference type="SMART" id="SM00823">
    <property type="entry name" value="PKS_PP"/>
    <property type="match status" value="1"/>
</dbReference>
<comment type="catalytic activity">
    <reaction evidence="27">
        <text>a (3R)-hydroxyacyl-[ACP] = a (2E)-enoyl-[ACP] + H2O</text>
        <dbReference type="Rhea" id="RHEA:13097"/>
        <dbReference type="Rhea" id="RHEA-COMP:9925"/>
        <dbReference type="Rhea" id="RHEA-COMP:9945"/>
        <dbReference type="ChEBI" id="CHEBI:15377"/>
        <dbReference type="ChEBI" id="CHEBI:78784"/>
        <dbReference type="ChEBI" id="CHEBI:78827"/>
        <dbReference type="EC" id="4.2.1.59"/>
    </reaction>
    <physiologicalReaction direction="left-to-right" evidence="27">
        <dbReference type="Rhea" id="RHEA:13098"/>
    </physiologicalReaction>
</comment>
<dbReference type="PROSITE" id="PS52004">
    <property type="entry name" value="KS3_2"/>
    <property type="match status" value="1"/>
</dbReference>
<dbReference type="PANTHER" id="PTHR43775">
    <property type="entry name" value="FATTY ACID SYNTHASE"/>
    <property type="match status" value="1"/>
</dbReference>
<comment type="catalytic activity">
    <reaction evidence="23">
        <text>(3R)-hydroxyoctanoyl-[ACP] = (2E)-octenoyl-[ACP] + H2O</text>
        <dbReference type="Rhea" id="RHEA:41844"/>
        <dbReference type="Rhea" id="RHEA-COMP:9634"/>
        <dbReference type="Rhea" id="RHEA-COMP:9635"/>
        <dbReference type="ChEBI" id="CHEBI:15377"/>
        <dbReference type="ChEBI" id="CHEBI:78461"/>
        <dbReference type="ChEBI" id="CHEBI:78462"/>
    </reaction>
    <physiologicalReaction direction="left-to-right" evidence="23">
        <dbReference type="Rhea" id="RHEA:41845"/>
    </physiologicalReaction>
</comment>
<feature type="domain" description="Ketosynthase family 3 (KS3)" evidence="68">
    <location>
        <begin position="13"/>
        <end position="418"/>
    </location>
</feature>
<evidence type="ECO:0000256" key="49">
    <source>
        <dbReference type="ARBA" id="ARBA00048506"/>
    </source>
</evidence>
<keyword evidence="21" id="KW-0275">Fatty acid biosynthesis</keyword>
<evidence type="ECO:0000256" key="57">
    <source>
        <dbReference type="ARBA" id="ARBA00049171"/>
    </source>
</evidence>
<evidence type="ECO:0000256" key="50">
    <source>
        <dbReference type="ARBA" id="ARBA00048571"/>
    </source>
</evidence>
<keyword evidence="22" id="KW-0511">Multifunctional enzyme</keyword>
<evidence type="ECO:0000256" key="31">
    <source>
        <dbReference type="ARBA" id="ARBA00023402"/>
    </source>
</evidence>
<dbReference type="Gene3D" id="3.40.50.720">
    <property type="entry name" value="NAD(P)-binding Rossmann-like Domain"/>
    <property type="match status" value="1"/>
</dbReference>
<dbReference type="PROSITE" id="PS52019">
    <property type="entry name" value="PKS_MFAS_DH"/>
    <property type="match status" value="1"/>
</dbReference>
<dbReference type="Pfam" id="PF21149">
    <property type="entry name" value="FAS_pseudo-KR"/>
    <property type="match status" value="1"/>
</dbReference>
<protein>
    <recommendedName>
        <fullName evidence="7">Fatty acid synthase</fullName>
        <ecNumber evidence="5">1.1.1.100</ecNumber>
        <ecNumber evidence="2">1.3.1.39</ecNumber>
        <ecNumber evidence="6">2.3.1.41</ecNumber>
        <ecNumber evidence="4">2.3.1.85</ecNumber>
        <ecNumber evidence="3">3.1.2.14</ecNumber>
    </recommendedName>
</protein>
<evidence type="ECO:0000256" key="41">
    <source>
        <dbReference type="ARBA" id="ARBA00047810"/>
    </source>
</evidence>
<comment type="catalytic activity">
    <reaction evidence="40">
        <text>dodecanoyl-[ACP] + malonyl-[ACP] + H(+) = 3-oxotetradecanoyl-[ACP] + holo-[ACP] + CO2</text>
        <dbReference type="Rhea" id="RHEA:41884"/>
        <dbReference type="Rhea" id="RHEA-COMP:9623"/>
        <dbReference type="Rhea" id="RHEA-COMP:9644"/>
        <dbReference type="Rhea" id="RHEA-COMP:9645"/>
        <dbReference type="Rhea" id="RHEA-COMP:9685"/>
        <dbReference type="ChEBI" id="CHEBI:15378"/>
        <dbReference type="ChEBI" id="CHEBI:16526"/>
        <dbReference type="ChEBI" id="CHEBI:64479"/>
        <dbReference type="ChEBI" id="CHEBI:65264"/>
        <dbReference type="ChEBI" id="CHEBI:78449"/>
        <dbReference type="ChEBI" id="CHEBI:78473"/>
    </reaction>
    <physiologicalReaction direction="left-to-right" evidence="40">
        <dbReference type="Rhea" id="RHEA:41885"/>
    </physiologicalReaction>
</comment>
<feature type="transmembrane region" description="Helical" evidence="66">
    <location>
        <begin position="1731"/>
        <end position="1750"/>
    </location>
</feature>
<dbReference type="GO" id="GO:0004312">
    <property type="term" value="F:fatty acid synthase activity"/>
    <property type="evidence" value="ECO:0007669"/>
    <property type="project" value="UniProtKB-EC"/>
</dbReference>
<comment type="catalytic activity">
    <reaction evidence="25">
        <text>(3R)-hydroxyhexanoyl-[ACP] = (2E)-hexenoyl-[ACP] + H2O</text>
        <dbReference type="Rhea" id="RHEA:41828"/>
        <dbReference type="Rhea" id="RHEA-COMP:9630"/>
        <dbReference type="Rhea" id="RHEA-COMP:9631"/>
        <dbReference type="ChEBI" id="CHEBI:15377"/>
        <dbReference type="ChEBI" id="CHEBI:78457"/>
        <dbReference type="ChEBI" id="CHEBI:78458"/>
    </reaction>
    <physiologicalReaction direction="left-to-right" evidence="25">
        <dbReference type="Rhea" id="RHEA:41829"/>
    </physiologicalReaction>
</comment>
<evidence type="ECO:0000256" key="36">
    <source>
        <dbReference type="ARBA" id="ARBA00047400"/>
    </source>
</evidence>
<dbReference type="Pfam" id="PF00109">
    <property type="entry name" value="ketoacyl-synt"/>
    <property type="match status" value="1"/>
</dbReference>
<dbReference type="Gene3D" id="3.40.47.10">
    <property type="match status" value="1"/>
</dbReference>
<evidence type="ECO:0000256" key="8">
    <source>
        <dbReference type="ARBA" id="ARBA00022450"/>
    </source>
</evidence>
<dbReference type="GO" id="GO:0004316">
    <property type="term" value="F:3-oxoacyl-[acyl-carrier-protein] reductase (NADPH) activity"/>
    <property type="evidence" value="ECO:0007669"/>
    <property type="project" value="UniProtKB-EC"/>
</dbReference>
<evidence type="ECO:0000256" key="32">
    <source>
        <dbReference type="ARBA" id="ARBA00023442"/>
    </source>
</evidence>
<evidence type="ECO:0000256" key="64">
    <source>
        <dbReference type="PROSITE-ProRule" id="PRU01363"/>
    </source>
</evidence>
<evidence type="ECO:0000256" key="61">
    <source>
        <dbReference type="ARBA" id="ARBA00049449"/>
    </source>
</evidence>
<evidence type="ECO:0000256" key="22">
    <source>
        <dbReference type="ARBA" id="ARBA00023268"/>
    </source>
</evidence>
<dbReference type="InterPro" id="IPR057326">
    <property type="entry name" value="KR_dom"/>
</dbReference>
<evidence type="ECO:0000256" key="25">
    <source>
        <dbReference type="ARBA" id="ARBA00023373"/>
    </source>
</evidence>
<evidence type="ECO:0000256" key="53">
    <source>
        <dbReference type="ARBA" id="ARBA00048704"/>
    </source>
</evidence>
<dbReference type="SUPFAM" id="SSF53901">
    <property type="entry name" value="Thiolase-like"/>
    <property type="match status" value="1"/>
</dbReference>
<evidence type="ECO:0000256" key="11">
    <source>
        <dbReference type="ARBA" id="ARBA00022679"/>
    </source>
</evidence>
<dbReference type="Pfam" id="PF08659">
    <property type="entry name" value="KR"/>
    <property type="match status" value="1"/>
</dbReference>
<gene>
    <name evidence="70" type="ORF">DME_LOCUS1432</name>
</gene>
<evidence type="ECO:0000256" key="21">
    <source>
        <dbReference type="ARBA" id="ARBA00023160"/>
    </source>
</evidence>
<dbReference type="InterPro" id="IPR011032">
    <property type="entry name" value="GroES-like_sf"/>
</dbReference>
<evidence type="ECO:0000256" key="6">
    <source>
        <dbReference type="ARBA" id="ARBA00013191"/>
    </source>
</evidence>
<keyword evidence="9" id="KW-0444">Lipid biosynthesis</keyword>
<dbReference type="InterPro" id="IPR029063">
    <property type="entry name" value="SAM-dependent_MTases_sf"/>
</dbReference>
<evidence type="ECO:0000256" key="9">
    <source>
        <dbReference type="ARBA" id="ARBA00022516"/>
    </source>
</evidence>
<comment type="pathway">
    <text evidence="1">Lipid metabolism.</text>
</comment>
<comment type="catalytic activity">
    <reaction evidence="45">
        <text>hexadecanoyl-[ACP] + malonyl-[ACP] + H(+) = 3-oxooctadecanoyl-[ACP] + holo-[ACP] + CO2</text>
        <dbReference type="Rhea" id="RHEA:41916"/>
        <dbReference type="Rhea" id="RHEA-COMP:9623"/>
        <dbReference type="Rhea" id="RHEA-COMP:9652"/>
        <dbReference type="Rhea" id="RHEA-COMP:9653"/>
        <dbReference type="Rhea" id="RHEA-COMP:9685"/>
        <dbReference type="ChEBI" id="CHEBI:15378"/>
        <dbReference type="ChEBI" id="CHEBI:16526"/>
        <dbReference type="ChEBI" id="CHEBI:64479"/>
        <dbReference type="ChEBI" id="CHEBI:78449"/>
        <dbReference type="ChEBI" id="CHEBI:78483"/>
        <dbReference type="ChEBI" id="CHEBI:78487"/>
    </reaction>
    <physiologicalReaction direction="left-to-right" evidence="45">
        <dbReference type="Rhea" id="RHEA:41917"/>
    </physiologicalReaction>
</comment>
<feature type="region of interest" description="N-terminal hotdog fold" evidence="64">
    <location>
        <begin position="884"/>
        <end position="1014"/>
    </location>
</feature>
<keyword evidence="66" id="KW-1133">Transmembrane helix</keyword>
<dbReference type="OrthoDB" id="329835at2759"/>
<dbReference type="Gene3D" id="3.10.129.110">
    <property type="entry name" value="Polyketide synthase dehydratase"/>
    <property type="match status" value="1"/>
</dbReference>
<evidence type="ECO:0000256" key="40">
    <source>
        <dbReference type="ARBA" id="ARBA00047578"/>
    </source>
</evidence>
<dbReference type="Pfam" id="PF00698">
    <property type="entry name" value="Acyl_transf_1"/>
    <property type="match status" value="1"/>
</dbReference>
<comment type="catalytic activity">
    <reaction evidence="54">
        <text>3-oxotetradecanoyl-[ACP] + NADPH + H(+) = (3R)-hydroxytetradecanoyl-[ACP] + NADP(+)</text>
        <dbReference type="Rhea" id="RHEA:41888"/>
        <dbReference type="Rhea" id="RHEA-COMP:9645"/>
        <dbReference type="Rhea" id="RHEA-COMP:9646"/>
        <dbReference type="ChEBI" id="CHEBI:15378"/>
        <dbReference type="ChEBI" id="CHEBI:57783"/>
        <dbReference type="ChEBI" id="CHEBI:58349"/>
        <dbReference type="ChEBI" id="CHEBI:78473"/>
        <dbReference type="ChEBI" id="CHEBI:78474"/>
    </reaction>
    <physiologicalReaction direction="left-to-right" evidence="54">
        <dbReference type="Rhea" id="RHEA:41889"/>
    </physiologicalReaction>
</comment>
<comment type="catalytic activity">
    <reaction evidence="59">
        <text>3-oxohexadecanoyl-[ACP] + NADPH + H(+) = (3R)-hydroxyhexadecanoyl-[ACP] + NADP(+)</text>
        <dbReference type="Rhea" id="RHEA:41904"/>
        <dbReference type="Rhea" id="RHEA-COMP:9649"/>
        <dbReference type="Rhea" id="RHEA-COMP:9650"/>
        <dbReference type="ChEBI" id="CHEBI:15378"/>
        <dbReference type="ChEBI" id="CHEBI:57783"/>
        <dbReference type="ChEBI" id="CHEBI:58349"/>
        <dbReference type="ChEBI" id="CHEBI:78478"/>
        <dbReference type="ChEBI" id="CHEBI:78480"/>
    </reaction>
    <physiologicalReaction direction="left-to-right" evidence="59">
        <dbReference type="Rhea" id="RHEA:41905"/>
    </physiologicalReaction>
</comment>
<dbReference type="InterPro" id="IPR029058">
    <property type="entry name" value="AB_hydrolase_fold"/>
</dbReference>
<evidence type="ECO:0000313" key="70">
    <source>
        <dbReference type="EMBL" id="VDN51459.1"/>
    </source>
</evidence>
<evidence type="ECO:0000256" key="14">
    <source>
        <dbReference type="ARBA" id="ARBA00022832"/>
    </source>
</evidence>
<comment type="catalytic activity">
    <reaction evidence="38">
        <text>tetradecanoyl-[ACP] + malonyl-[ACP] + H(+) = 3-oxohexadecanoyl-[ACP] + holo-[ACP] + CO2</text>
        <dbReference type="Rhea" id="RHEA:41900"/>
        <dbReference type="Rhea" id="RHEA-COMP:9623"/>
        <dbReference type="Rhea" id="RHEA-COMP:9648"/>
        <dbReference type="Rhea" id="RHEA-COMP:9649"/>
        <dbReference type="Rhea" id="RHEA-COMP:9685"/>
        <dbReference type="ChEBI" id="CHEBI:15378"/>
        <dbReference type="ChEBI" id="CHEBI:16526"/>
        <dbReference type="ChEBI" id="CHEBI:64479"/>
        <dbReference type="ChEBI" id="CHEBI:78449"/>
        <dbReference type="ChEBI" id="CHEBI:78477"/>
        <dbReference type="ChEBI" id="CHEBI:78478"/>
    </reaction>
    <physiologicalReaction direction="left-to-right" evidence="38">
        <dbReference type="Rhea" id="RHEA:41901"/>
    </physiologicalReaction>
</comment>
<dbReference type="WBParaSite" id="DME_0000681801-mRNA-1">
    <property type="protein sequence ID" value="DME_0000681801-mRNA-1"/>
    <property type="gene ID" value="DME_0000681801"/>
</dbReference>
<feature type="domain" description="Carrier" evidence="67">
    <location>
        <begin position="2215"/>
        <end position="2292"/>
    </location>
</feature>
<comment type="catalytic activity">
    <reaction evidence="57">
        <text>(2E)-tetradecenoyl-[ACP] + NADPH + H(+) = tetradecanoyl-[ACP] + NADP(+)</text>
        <dbReference type="Rhea" id="RHEA:41896"/>
        <dbReference type="Rhea" id="RHEA-COMP:9647"/>
        <dbReference type="Rhea" id="RHEA-COMP:9648"/>
        <dbReference type="ChEBI" id="CHEBI:15378"/>
        <dbReference type="ChEBI" id="CHEBI:57783"/>
        <dbReference type="ChEBI" id="CHEBI:58349"/>
        <dbReference type="ChEBI" id="CHEBI:78475"/>
        <dbReference type="ChEBI" id="CHEBI:78477"/>
    </reaction>
    <physiologicalReaction direction="left-to-right" evidence="57">
        <dbReference type="Rhea" id="RHEA:41897"/>
    </physiologicalReaction>
</comment>
<comment type="catalytic activity">
    <reaction evidence="55">
        <text>(2E)-octadecenoyl-[ACP] + NADPH + H(+) = octadecanoyl-[ACP] + NADP(+)</text>
        <dbReference type="Rhea" id="RHEA:41928"/>
        <dbReference type="Rhea" id="RHEA-COMP:9655"/>
        <dbReference type="Rhea" id="RHEA-COMP:9656"/>
        <dbReference type="ChEBI" id="CHEBI:15378"/>
        <dbReference type="ChEBI" id="CHEBI:57783"/>
        <dbReference type="ChEBI" id="CHEBI:58349"/>
        <dbReference type="ChEBI" id="CHEBI:78489"/>
        <dbReference type="ChEBI" id="CHEBI:78495"/>
    </reaction>
    <physiologicalReaction direction="left-to-right" evidence="55">
        <dbReference type="Rhea" id="RHEA:41929"/>
    </physiologicalReaction>
</comment>
<dbReference type="InterPro" id="IPR009081">
    <property type="entry name" value="PP-bd_ACP"/>
</dbReference>
<dbReference type="InterPro" id="IPR032821">
    <property type="entry name" value="PKS_assoc"/>
</dbReference>
<dbReference type="SUPFAM" id="SSF47336">
    <property type="entry name" value="ACP-like"/>
    <property type="match status" value="1"/>
</dbReference>
<dbReference type="EC" id="2.3.1.41" evidence="6"/>
<evidence type="ECO:0000256" key="37">
    <source>
        <dbReference type="ARBA" id="ARBA00047440"/>
    </source>
</evidence>
<feature type="coiled-coil region" evidence="65">
    <location>
        <begin position="2301"/>
        <end position="2335"/>
    </location>
</feature>
<dbReference type="InterPro" id="IPR016039">
    <property type="entry name" value="Thiolase-like"/>
</dbReference>
<dbReference type="FunFam" id="1.10.1200.10:FF:000013">
    <property type="entry name" value="Fatty acid synthase"/>
    <property type="match status" value="1"/>
</dbReference>
<dbReference type="Proteomes" id="UP000274756">
    <property type="component" value="Unassembled WGS sequence"/>
</dbReference>
<keyword evidence="16" id="KW-0663">Pyridoxal phosphate</keyword>
<evidence type="ECO:0000256" key="20">
    <source>
        <dbReference type="ARBA" id="ARBA00023098"/>
    </source>
</evidence>
<dbReference type="SUPFAM" id="SSF55048">
    <property type="entry name" value="Probable ACP-binding domain of malonyl-CoA ACP transacylase"/>
    <property type="match status" value="1"/>
</dbReference>
<keyword evidence="65" id="KW-0175">Coiled coil</keyword>
<evidence type="ECO:0000313" key="73">
    <source>
        <dbReference type="WBParaSite" id="DME_0000681801-mRNA-1"/>
    </source>
</evidence>
<comment type="catalytic activity">
    <reaction evidence="37">
        <text>3-oxodecanoyl-[ACP] + NADPH + H(+) = (3R)-hydroxydecanoyl-[ACP] + NADP(+)</text>
        <dbReference type="Rhea" id="RHEA:41856"/>
        <dbReference type="Rhea" id="RHEA-COMP:9637"/>
        <dbReference type="Rhea" id="RHEA-COMP:9638"/>
        <dbReference type="ChEBI" id="CHEBI:15378"/>
        <dbReference type="ChEBI" id="CHEBI:57783"/>
        <dbReference type="ChEBI" id="CHEBI:58349"/>
        <dbReference type="ChEBI" id="CHEBI:78464"/>
        <dbReference type="ChEBI" id="CHEBI:78466"/>
    </reaction>
    <physiologicalReaction direction="left-to-right" evidence="37">
        <dbReference type="Rhea" id="RHEA:41857"/>
    </physiologicalReaction>
</comment>
<evidence type="ECO:0000256" key="5">
    <source>
        <dbReference type="ARBA" id="ARBA00012948"/>
    </source>
</evidence>
<comment type="catalytic activity">
    <reaction evidence="31">
        <text>(3R)-hydroxybutanoyl-[ACP] = (2E)-butenoyl-[ACP] + H2O</text>
        <dbReference type="Rhea" id="RHEA:41808"/>
        <dbReference type="Rhea" id="RHEA-COMP:9626"/>
        <dbReference type="Rhea" id="RHEA-COMP:9627"/>
        <dbReference type="ChEBI" id="CHEBI:15377"/>
        <dbReference type="ChEBI" id="CHEBI:78451"/>
        <dbReference type="ChEBI" id="CHEBI:78453"/>
    </reaction>
    <physiologicalReaction direction="left-to-right" evidence="31">
        <dbReference type="Rhea" id="RHEA:41809"/>
    </physiologicalReaction>
</comment>
<comment type="catalytic activity">
    <reaction evidence="36">
        <text>a (3R)-hydroxyacyl-[ACP] + NADP(+) = a 3-oxoacyl-[ACP] + NADPH + H(+)</text>
        <dbReference type="Rhea" id="RHEA:17397"/>
        <dbReference type="Rhea" id="RHEA-COMP:9916"/>
        <dbReference type="Rhea" id="RHEA-COMP:9945"/>
        <dbReference type="ChEBI" id="CHEBI:15378"/>
        <dbReference type="ChEBI" id="CHEBI:57783"/>
        <dbReference type="ChEBI" id="CHEBI:58349"/>
        <dbReference type="ChEBI" id="CHEBI:78776"/>
        <dbReference type="ChEBI" id="CHEBI:78827"/>
        <dbReference type="EC" id="1.1.1.100"/>
    </reaction>
    <physiologicalReaction direction="right-to-left" evidence="36">
        <dbReference type="Rhea" id="RHEA:17399"/>
    </physiologicalReaction>
</comment>
<evidence type="ECO:0000256" key="27">
    <source>
        <dbReference type="ARBA" id="ARBA00023394"/>
    </source>
</evidence>
<evidence type="ECO:0000256" key="33">
    <source>
        <dbReference type="ARBA" id="ARBA00044883"/>
    </source>
</evidence>
<evidence type="ECO:0000256" key="28">
    <source>
        <dbReference type="ARBA" id="ARBA00023398"/>
    </source>
</evidence>
<comment type="catalytic activity">
    <reaction evidence="63">
        <text>octanoyl-[ACP] + malonyl-[ACP] + H(+) = 3-oxodecanoyl-[ACP] + holo-[ACP] + CO2</text>
        <dbReference type="Rhea" id="RHEA:41852"/>
        <dbReference type="Rhea" id="RHEA-COMP:9623"/>
        <dbReference type="Rhea" id="RHEA-COMP:9636"/>
        <dbReference type="Rhea" id="RHEA-COMP:9637"/>
        <dbReference type="Rhea" id="RHEA-COMP:9685"/>
        <dbReference type="ChEBI" id="CHEBI:15378"/>
        <dbReference type="ChEBI" id="CHEBI:16526"/>
        <dbReference type="ChEBI" id="CHEBI:64479"/>
        <dbReference type="ChEBI" id="CHEBI:78449"/>
        <dbReference type="ChEBI" id="CHEBI:78463"/>
        <dbReference type="ChEBI" id="CHEBI:78464"/>
    </reaction>
    <physiologicalReaction direction="left-to-right" evidence="63">
        <dbReference type="Rhea" id="RHEA:41853"/>
    </physiologicalReaction>
</comment>
<dbReference type="SMART" id="SM00829">
    <property type="entry name" value="PKS_ER"/>
    <property type="match status" value="1"/>
</dbReference>
<dbReference type="Gene3D" id="3.90.180.10">
    <property type="entry name" value="Medium-chain alcohol dehydrogenases, catalytic domain"/>
    <property type="match status" value="1"/>
</dbReference>
<dbReference type="Gene3D" id="1.10.1470.20">
    <property type="entry name" value="Fatty acid synthase, domain 2"/>
    <property type="match status" value="1"/>
</dbReference>
<comment type="catalytic activity">
    <reaction evidence="24">
        <text>(3R)-hydroxydodecanoyl-[ACP] = (2E)-dodecenoyl-[ACP] + H2O</text>
        <dbReference type="Rhea" id="RHEA:41876"/>
        <dbReference type="Rhea" id="RHEA-COMP:9642"/>
        <dbReference type="Rhea" id="RHEA-COMP:9643"/>
        <dbReference type="ChEBI" id="CHEBI:15377"/>
        <dbReference type="ChEBI" id="CHEBI:78470"/>
        <dbReference type="ChEBI" id="CHEBI:78472"/>
    </reaction>
    <physiologicalReaction direction="left-to-right" evidence="24">
        <dbReference type="Rhea" id="RHEA:41877"/>
    </physiologicalReaction>
</comment>
<dbReference type="SUPFAM" id="SSF50129">
    <property type="entry name" value="GroES-like"/>
    <property type="match status" value="1"/>
</dbReference>
<comment type="catalytic activity">
    <reaction evidence="41">
        <text>(2E)-hexadecenoyl-[ACP] + NADPH + H(+) = hexadecanoyl-[ACP] + NADP(+)</text>
        <dbReference type="Rhea" id="RHEA:41912"/>
        <dbReference type="Rhea" id="RHEA-COMP:9651"/>
        <dbReference type="Rhea" id="RHEA-COMP:9652"/>
        <dbReference type="ChEBI" id="CHEBI:15378"/>
        <dbReference type="ChEBI" id="CHEBI:57783"/>
        <dbReference type="ChEBI" id="CHEBI:58349"/>
        <dbReference type="ChEBI" id="CHEBI:78481"/>
        <dbReference type="ChEBI" id="CHEBI:78483"/>
    </reaction>
    <physiologicalReaction direction="left-to-right" evidence="41">
        <dbReference type="Rhea" id="RHEA:41913"/>
    </physiologicalReaction>
</comment>
<dbReference type="InterPro" id="IPR016035">
    <property type="entry name" value="Acyl_Trfase/lysoPLipase"/>
</dbReference>
<dbReference type="InterPro" id="IPR036291">
    <property type="entry name" value="NAD(P)-bd_dom_sf"/>
</dbReference>
<evidence type="ECO:0000256" key="46">
    <source>
        <dbReference type="ARBA" id="ARBA00048281"/>
    </source>
</evidence>
<comment type="catalytic activity">
    <reaction evidence="39">
        <text>(2E)-butenoyl-[ACP] + NADPH + H(+) = butanoyl-[ACP] + NADP(+)</text>
        <dbReference type="Rhea" id="RHEA:41812"/>
        <dbReference type="Rhea" id="RHEA-COMP:9627"/>
        <dbReference type="Rhea" id="RHEA-COMP:9628"/>
        <dbReference type="ChEBI" id="CHEBI:15378"/>
        <dbReference type="ChEBI" id="CHEBI:57783"/>
        <dbReference type="ChEBI" id="CHEBI:58349"/>
        <dbReference type="ChEBI" id="CHEBI:78453"/>
        <dbReference type="ChEBI" id="CHEBI:78454"/>
    </reaction>
    <physiologicalReaction direction="left-to-right" evidence="39">
        <dbReference type="Rhea" id="RHEA:41813"/>
    </physiologicalReaction>
</comment>
<comment type="catalytic activity">
    <reaction evidence="34">
        <text>3-oxooctadecanoyl-[ACP] + NADPH + H(+) = (3R)-hydroxyoctadecanoyl-[ACP] + NADP(+)</text>
        <dbReference type="Rhea" id="RHEA:41920"/>
        <dbReference type="Rhea" id="RHEA-COMP:9653"/>
        <dbReference type="Rhea" id="RHEA-COMP:9654"/>
        <dbReference type="ChEBI" id="CHEBI:15378"/>
        <dbReference type="ChEBI" id="CHEBI:57783"/>
        <dbReference type="ChEBI" id="CHEBI:58349"/>
        <dbReference type="ChEBI" id="CHEBI:78487"/>
        <dbReference type="ChEBI" id="CHEBI:78488"/>
    </reaction>
    <physiologicalReaction direction="left-to-right" evidence="34">
        <dbReference type="Rhea" id="RHEA:41921"/>
    </physiologicalReaction>
</comment>
<dbReference type="InterPro" id="IPR049900">
    <property type="entry name" value="PKS_mFAS_DH"/>
</dbReference>
<dbReference type="SMART" id="SM00825">
    <property type="entry name" value="PKS_KS"/>
    <property type="match status" value="1"/>
</dbReference>
<evidence type="ECO:0000256" key="19">
    <source>
        <dbReference type="ARBA" id="ARBA00023027"/>
    </source>
</evidence>
<keyword evidence="72" id="KW-1185">Reference proteome</keyword>
<comment type="catalytic activity">
    <reaction evidence="53">
        <text>hexadecanoyl-[ACP] + H2O = hexadecanoate + holo-[ACP] + H(+)</text>
        <dbReference type="Rhea" id="RHEA:41932"/>
        <dbReference type="Rhea" id="RHEA-COMP:9652"/>
        <dbReference type="Rhea" id="RHEA-COMP:9685"/>
        <dbReference type="ChEBI" id="CHEBI:7896"/>
        <dbReference type="ChEBI" id="CHEBI:15377"/>
        <dbReference type="ChEBI" id="CHEBI:15378"/>
        <dbReference type="ChEBI" id="CHEBI:64479"/>
        <dbReference type="ChEBI" id="CHEBI:78483"/>
        <dbReference type="EC" id="3.1.2.14"/>
    </reaction>
    <physiologicalReaction direction="left-to-right" evidence="53">
        <dbReference type="Rhea" id="RHEA:41933"/>
    </physiologicalReaction>
</comment>
<dbReference type="Gene3D" id="3.40.366.10">
    <property type="entry name" value="Malonyl-Coenzyme A Acyl Carrier Protein, domain 2"/>
    <property type="match status" value="1"/>
</dbReference>
<dbReference type="Gene3D" id="3.40.50.150">
    <property type="entry name" value="Vaccinia Virus protein VP39"/>
    <property type="match status" value="1"/>
</dbReference>
<dbReference type="InterPro" id="IPR013968">
    <property type="entry name" value="PKS_KR"/>
</dbReference>
<dbReference type="InterPro" id="IPR016036">
    <property type="entry name" value="Malonyl_transacylase_ACP-bd"/>
</dbReference>
<dbReference type="Pfam" id="PF16197">
    <property type="entry name" value="KAsynt_C_assoc"/>
    <property type="match status" value="1"/>
</dbReference>
<comment type="catalytic activity">
    <reaction evidence="46">
        <text>(2E)-dodecenoyl-[ACP] + NADPH + H(+) = dodecanoyl-[ACP] + NADP(+)</text>
        <dbReference type="Rhea" id="RHEA:41880"/>
        <dbReference type="Rhea" id="RHEA-COMP:9643"/>
        <dbReference type="Rhea" id="RHEA-COMP:9644"/>
        <dbReference type="ChEBI" id="CHEBI:15378"/>
        <dbReference type="ChEBI" id="CHEBI:57783"/>
        <dbReference type="ChEBI" id="CHEBI:58349"/>
        <dbReference type="ChEBI" id="CHEBI:65264"/>
        <dbReference type="ChEBI" id="CHEBI:78472"/>
    </reaction>
    <physiologicalReaction direction="left-to-right" evidence="46">
        <dbReference type="Rhea" id="RHEA:41881"/>
    </physiologicalReaction>
</comment>
<dbReference type="InterPro" id="IPR049391">
    <property type="entry name" value="FAS_pseudo-KR"/>
</dbReference>
<dbReference type="InterPro" id="IPR020806">
    <property type="entry name" value="PKS_PP-bd"/>
</dbReference>
<dbReference type="SMART" id="SM00827">
    <property type="entry name" value="PKS_AT"/>
    <property type="match status" value="1"/>
</dbReference>
<dbReference type="GO" id="GO:0004315">
    <property type="term" value="F:3-oxoacyl-[acyl-carrier-protein] synthase activity"/>
    <property type="evidence" value="ECO:0007669"/>
    <property type="project" value="UniProtKB-EC"/>
</dbReference>
<dbReference type="InterPro" id="IPR014030">
    <property type="entry name" value="Ketoacyl_synth_N"/>
</dbReference>
<dbReference type="Gene3D" id="3.30.70.3290">
    <property type="match status" value="2"/>
</dbReference>
<comment type="catalytic activity">
    <reaction evidence="47">
        <text>tetradecanoyl-[ACP] + H2O = tetradecanoate + holo-[ACP] + H(+)</text>
        <dbReference type="Rhea" id="RHEA:30123"/>
        <dbReference type="Rhea" id="RHEA-COMP:9648"/>
        <dbReference type="Rhea" id="RHEA-COMP:9685"/>
        <dbReference type="ChEBI" id="CHEBI:15377"/>
        <dbReference type="ChEBI" id="CHEBI:15378"/>
        <dbReference type="ChEBI" id="CHEBI:30807"/>
        <dbReference type="ChEBI" id="CHEBI:64479"/>
        <dbReference type="ChEBI" id="CHEBI:78477"/>
        <dbReference type="EC" id="3.1.2.14"/>
    </reaction>
    <physiologicalReaction direction="left-to-right" evidence="47">
        <dbReference type="Rhea" id="RHEA:30124"/>
    </physiologicalReaction>
</comment>
<evidence type="ECO:0000256" key="35">
    <source>
        <dbReference type="ARBA" id="ARBA00047394"/>
    </source>
</evidence>
<keyword evidence="15" id="KW-0521">NADP</keyword>
<comment type="function">
    <text evidence="32">Fatty acid synthetase is a multifunctional enzyme that catalyzes the de novo biosynthesis of long-chain saturated fatty acids starting from acetyl-CoA and malonyl-CoA in the presence of NADPH. This multifunctional protein contains 7 catalytic activities and a site for the binding of the prosthetic group 4'-phosphopantetheine of the acyl carrier protein ([ACP]) domain.</text>
</comment>
<reference evidence="73" key="1">
    <citation type="submission" date="2016-04" db="UniProtKB">
        <authorList>
            <consortium name="WormBaseParasite"/>
        </authorList>
    </citation>
    <scope>IDENTIFICATION</scope>
</reference>
<comment type="catalytic activity">
    <reaction evidence="60">
        <text>3-oxooctanoyl-[ACP] + NADPH + H(+) = (3R)-hydroxyoctanoyl-[ACP] + NADP(+)</text>
        <dbReference type="Rhea" id="RHEA:41840"/>
        <dbReference type="Rhea" id="RHEA-COMP:9633"/>
        <dbReference type="Rhea" id="RHEA-COMP:9634"/>
        <dbReference type="ChEBI" id="CHEBI:15378"/>
        <dbReference type="ChEBI" id="CHEBI:57783"/>
        <dbReference type="ChEBI" id="CHEBI:58349"/>
        <dbReference type="ChEBI" id="CHEBI:78460"/>
        <dbReference type="ChEBI" id="CHEBI:78461"/>
    </reaction>
    <physiologicalReaction direction="left-to-right" evidence="60">
        <dbReference type="Rhea" id="RHEA:41841"/>
    </physiologicalReaction>
</comment>
<name>A0A0N4UH23_DRAME</name>
<dbReference type="SUPFAM" id="SSF51735">
    <property type="entry name" value="NAD(P)-binding Rossmann-fold domains"/>
    <property type="match status" value="2"/>
</dbReference>
<evidence type="ECO:0000256" key="58">
    <source>
        <dbReference type="ARBA" id="ARBA00049263"/>
    </source>
</evidence>
<evidence type="ECO:0000256" key="10">
    <source>
        <dbReference type="ARBA" id="ARBA00022553"/>
    </source>
</evidence>
<keyword evidence="20" id="KW-0443">Lipid metabolism</keyword>
<keyword evidence="12" id="KW-0702">S-nitrosylation</keyword>
<evidence type="ECO:0000256" key="44">
    <source>
        <dbReference type="ARBA" id="ARBA00047961"/>
    </source>
</evidence>
<evidence type="ECO:0000256" key="34">
    <source>
        <dbReference type="ARBA" id="ARBA00047300"/>
    </source>
</evidence>
<comment type="catalytic activity">
    <reaction evidence="33">
        <text>acetyl-CoA + n malonyl-CoA + 2n NADPH + 2n H(+) = a long-chain fatty acid + (n+1) CoA + n CO2 + 2n NADP(+).</text>
        <dbReference type="EC" id="2.3.1.85"/>
    </reaction>
</comment>
<evidence type="ECO:0000256" key="38">
    <source>
        <dbReference type="ARBA" id="ARBA00047451"/>
    </source>
</evidence>
<comment type="catalytic activity">
    <reaction evidence="28">
        <text>(3R)-hydroxytetradecanoyl-[ACP] = (2E)-tetradecenoyl-[ACP] + H2O</text>
        <dbReference type="Rhea" id="RHEA:41892"/>
        <dbReference type="Rhea" id="RHEA-COMP:9646"/>
        <dbReference type="Rhea" id="RHEA-COMP:9647"/>
        <dbReference type="ChEBI" id="CHEBI:15377"/>
        <dbReference type="ChEBI" id="CHEBI:78474"/>
        <dbReference type="ChEBI" id="CHEBI:78475"/>
    </reaction>
    <physiologicalReaction direction="left-to-right" evidence="28">
        <dbReference type="Rhea" id="RHEA:41893"/>
    </physiologicalReaction>
</comment>
<keyword evidence="66" id="KW-0472">Membrane</keyword>
<dbReference type="InterPro" id="IPR014043">
    <property type="entry name" value="Acyl_transferase_dom"/>
</dbReference>
<evidence type="ECO:0000256" key="47">
    <source>
        <dbReference type="ARBA" id="ARBA00048289"/>
    </source>
</evidence>
<evidence type="ECO:0000256" key="56">
    <source>
        <dbReference type="ARBA" id="ARBA00049109"/>
    </source>
</evidence>
<dbReference type="CDD" id="cd08954">
    <property type="entry name" value="KR_1_FAS_SDR_x"/>
    <property type="match status" value="1"/>
</dbReference>
<dbReference type="EMBL" id="UYYG01000021">
    <property type="protein sequence ID" value="VDN51459.1"/>
    <property type="molecule type" value="Genomic_DNA"/>
</dbReference>
<evidence type="ECO:0000256" key="29">
    <source>
        <dbReference type="ARBA" id="ARBA00023399"/>
    </source>
</evidence>
<dbReference type="InterPro" id="IPR020843">
    <property type="entry name" value="ER"/>
</dbReference>
<comment type="catalytic activity">
    <reaction evidence="51">
        <text>a 2,3-saturated acyl-[ACP] + NADP(+) = a (2E)-enoyl-[ACP] + NADPH + H(+)</text>
        <dbReference type="Rhea" id="RHEA:22564"/>
        <dbReference type="Rhea" id="RHEA-COMP:9925"/>
        <dbReference type="Rhea" id="RHEA-COMP:9926"/>
        <dbReference type="ChEBI" id="CHEBI:15378"/>
        <dbReference type="ChEBI" id="CHEBI:57783"/>
        <dbReference type="ChEBI" id="CHEBI:58349"/>
        <dbReference type="ChEBI" id="CHEBI:78784"/>
        <dbReference type="ChEBI" id="CHEBI:78785"/>
        <dbReference type="EC" id="1.3.1.39"/>
    </reaction>
    <physiologicalReaction direction="right-to-left" evidence="51">
        <dbReference type="Rhea" id="RHEA:22566"/>
    </physiologicalReaction>
</comment>
<feature type="active site" description="Proton acceptor; for dehydratase activity" evidence="64">
    <location>
        <position position="922"/>
    </location>
</feature>
<dbReference type="InterPro" id="IPR020841">
    <property type="entry name" value="PKS_Beta-ketoAc_synthase_dom"/>
</dbReference>
<dbReference type="GO" id="GO:0141148">
    <property type="term" value="F:enoyl-[acyl-carrier-protein] reductase (NADPH) activity"/>
    <property type="evidence" value="ECO:0007669"/>
    <property type="project" value="UniProtKB-EC"/>
</dbReference>
<evidence type="ECO:0000256" key="15">
    <source>
        <dbReference type="ARBA" id="ARBA00022857"/>
    </source>
</evidence>
<feature type="domain" description="PKS/mFAS DH" evidence="69">
    <location>
        <begin position="884"/>
        <end position="1153"/>
    </location>
</feature>
<feature type="active site" description="Proton donor; for dehydratase activity" evidence="64">
    <location>
        <position position="1074"/>
    </location>
</feature>
<comment type="catalytic activity">
    <reaction evidence="26">
        <text>(3R)-hydroxydecanoyl-[ACP] = (2E)-decenoyl-[ACP] + H2O</text>
        <dbReference type="Rhea" id="RHEA:41860"/>
        <dbReference type="Rhea" id="RHEA-COMP:9638"/>
        <dbReference type="Rhea" id="RHEA-COMP:9639"/>
        <dbReference type="ChEBI" id="CHEBI:15377"/>
        <dbReference type="ChEBI" id="CHEBI:78466"/>
        <dbReference type="ChEBI" id="CHEBI:78467"/>
    </reaction>
    <physiologicalReaction direction="left-to-right" evidence="26">
        <dbReference type="Rhea" id="RHEA:41861"/>
    </physiologicalReaction>
</comment>
<dbReference type="EC" id="1.1.1.100" evidence="5"/>
<evidence type="ECO:0000256" key="39">
    <source>
        <dbReference type="ARBA" id="ARBA00047500"/>
    </source>
</evidence>
<dbReference type="Pfam" id="PF00975">
    <property type="entry name" value="Thioesterase"/>
    <property type="match status" value="1"/>
</dbReference>
<comment type="catalytic activity">
    <reaction evidence="49">
        <text>a fatty acyl-[ACP] + malonyl-[ACP] + H(+) = a 3-oxoacyl-[ACP] + holo-[ACP] + CO2</text>
        <dbReference type="Rhea" id="RHEA:22836"/>
        <dbReference type="Rhea" id="RHEA-COMP:9623"/>
        <dbReference type="Rhea" id="RHEA-COMP:9685"/>
        <dbReference type="Rhea" id="RHEA-COMP:9916"/>
        <dbReference type="Rhea" id="RHEA-COMP:14125"/>
        <dbReference type="ChEBI" id="CHEBI:15378"/>
        <dbReference type="ChEBI" id="CHEBI:16526"/>
        <dbReference type="ChEBI" id="CHEBI:64479"/>
        <dbReference type="ChEBI" id="CHEBI:78449"/>
        <dbReference type="ChEBI" id="CHEBI:78776"/>
        <dbReference type="ChEBI" id="CHEBI:138651"/>
        <dbReference type="EC" id="2.3.1.41"/>
    </reaction>
    <physiologicalReaction direction="left-to-right" evidence="49">
        <dbReference type="Rhea" id="RHEA:22837"/>
    </physiologicalReaction>
</comment>
<comment type="catalytic activity">
    <reaction evidence="61">
        <text>butanoyl-[ACP] + malonyl-[ACP] + H(+) = 3-oxohexanoyl-[ACP] + holo-[ACP] + CO2</text>
        <dbReference type="Rhea" id="RHEA:41820"/>
        <dbReference type="Rhea" id="RHEA-COMP:9623"/>
        <dbReference type="Rhea" id="RHEA-COMP:9628"/>
        <dbReference type="Rhea" id="RHEA-COMP:9629"/>
        <dbReference type="Rhea" id="RHEA-COMP:9685"/>
        <dbReference type="ChEBI" id="CHEBI:15378"/>
        <dbReference type="ChEBI" id="CHEBI:16526"/>
        <dbReference type="ChEBI" id="CHEBI:64479"/>
        <dbReference type="ChEBI" id="CHEBI:78449"/>
        <dbReference type="ChEBI" id="CHEBI:78454"/>
        <dbReference type="ChEBI" id="CHEBI:78456"/>
    </reaction>
    <physiologicalReaction direction="left-to-right" evidence="61">
        <dbReference type="Rhea" id="RHEA:41821"/>
    </physiologicalReaction>
</comment>
<evidence type="ECO:0000256" key="55">
    <source>
        <dbReference type="ARBA" id="ARBA00049019"/>
    </source>
</evidence>
<dbReference type="GO" id="GO:0004313">
    <property type="term" value="F:[acyl-carrier-protein] S-acetyltransferase activity"/>
    <property type="evidence" value="ECO:0007669"/>
    <property type="project" value="UniProtKB-EC"/>
</dbReference>
<comment type="catalytic activity">
    <reaction evidence="30">
        <text>(3R)-hydroxyhexadecanoyl-[ACP] = (2E)-hexadecenoyl-[ACP] + H2O</text>
        <dbReference type="Rhea" id="RHEA:41908"/>
        <dbReference type="Rhea" id="RHEA-COMP:9650"/>
        <dbReference type="Rhea" id="RHEA-COMP:9651"/>
        <dbReference type="ChEBI" id="CHEBI:15377"/>
        <dbReference type="ChEBI" id="CHEBI:78480"/>
        <dbReference type="ChEBI" id="CHEBI:78481"/>
    </reaction>
    <physiologicalReaction direction="left-to-right" evidence="30">
        <dbReference type="Rhea" id="RHEA:41909"/>
    </physiologicalReaction>
</comment>
<dbReference type="InterPro" id="IPR050091">
    <property type="entry name" value="PKS_NRPS_Biosynth_Enz"/>
</dbReference>
<evidence type="ECO:0000256" key="24">
    <source>
        <dbReference type="ARBA" id="ARBA00023351"/>
    </source>
</evidence>
<dbReference type="SUPFAM" id="SSF52151">
    <property type="entry name" value="FabD/lysophospholipase-like"/>
    <property type="match status" value="1"/>
</dbReference>
<reference evidence="70 72" key="2">
    <citation type="submission" date="2018-11" db="EMBL/GenBank/DDBJ databases">
        <authorList>
            <consortium name="Pathogen Informatics"/>
        </authorList>
    </citation>
    <scope>NUCLEOTIDE SEQUENCE [LARGE SCALE GENOMIC DNA]</scope>
</reference>
<evidence type="ECO:0000256" key="45">
    <source>
        <dbReference type="ARBA" id="ARBA00048051"/>
    </source>
</evidence>
<evidence type="ECO:0000256" key="16">
    <source>
        <dbReference type="ARBA" id="ARBA00022898"/>
    </source>
</evidence>
<keyword evidence="10" id="KW-0597">Phosphoprotein</keyword>
<dbReference type="Gene3D" id="1.10.1200.10">
    <property type="entry name" value="ACP-like"/>
    <property type="match status" value="1"/>
</dbReference>
<evidence type="ECO:0000259" key="69">
    <source>
        <dbReference type="PROSITE" id="PS52019"/>
    </source>
</evidence>
<keyword evidence="17" id="KW-0007">Acetylation</keyword>
<comment type="catalytic activity">
    <reaction evidence="48">
        <text>(2E)-octenoyl-[ACP] + NADPH + H(+) = octanoyl-[ACP] + NADP(+)</text>
        <dbReference type="Rhea" id="RHEA:41848"/>
        <dbReference type="Rhea" id="RHEA-COMP:9635"/>
        <dbReference type="Rhea" id="RHEA-COMP:9636"/>
        <dbReference type="ChEBI" id="CHEBI:15378"/>
        <dbReference type="ChEBI" id="CHEBI:57783"/>
        <dbReference type="ChEBI" id="CHEBI:58349"/>
        <dbReference type="ChEBI" id="CHEBI:78462"/>
        <dbReference type="ChEBI" id="CHEBI:78463"/>
    </reaction>
    <physiologicalReaction direction="left-to-right" evidence="48">
        <dbReference type="Rhea" id="RHEA:41849"/>
    </physiologicalReaction>
</comment>
<evidence type="ECO:0000256" key="59">
    <source>
        <dbReference type="ARBA" id="ARBA00049414"/>
    </source>
</evidence>
<dbReference type="CDD" id="cd00833">
    <property type="entry name" value="PKS"/>
    <property type="match status" value="1"/>
</dbReference>
<dbReference type="SUPFAM" id="SSF53474">
    <property type="entry name" value="alpha/beta-Hydrolases"/>
    <property type="match status" value="1"/>
</dbReference>
<evidence type="ECO:0000313" key="71">
    <source>
        <dbReference type="Proteomes" id="UP000038040"/>
    </source>
</evidence>
<sequence length="2586" mass="288663">MNSSGEAPFWRDQEDIVISGISGRFPRCDNVQEFGDLLLEGEDLVTEDDLRWPPGIFDLPKRHGKLKELKKFDAQYFGVTPKQANYLDPQIRKLLEVTFEAIIDAGYNPVELRGSRTGVFVGCSVSETGGALTQDPETVTGYTLTGCVRSMFSNRLSFTFDLRGPSFSVDTACSSSLCAMQLAIDAIRQEQCEAAIVAGAHLNLTPTAALQFLRLGMLSDKGSCRSFDASGDGYCRTEAIAAILLQRESAARRIYATVLHAKSNTDGFKEQGITFPSGERQAALLEEVYREAGIDPNVVTYVEAHGTGTKVGDPQEANAICQVFCQNRTPALLIGSVKSNMGHAEPASGLCSIAKVIIAMETGFIPPNLHYTEPNPYIPGLVDGRIKVVSEKTSFPRGIVGINSFGFGGSNTHVILRSANHSERKPAPTTFMKIVTYAGRTNEAVMNIFDSIITNANNPYFQQLLANQANMPAKDLPFRGYMILDRDKIPVPKEVKRNPELPPLRDVQKILITEPKQIYFIYSGEYLNIFNIQPNFLEINLSILYEENVLNSGMGSQWPGMARQLISIPAFDESLRISSAAVKDFGYDVYSMLQKDDAELYKNNTLNCMLAITAIQIALTDVLSLMGVHPDGIIGHSTGEMCCGYADGGLTREQTMCLAYYRGSTIMNGKIEGSMAAVGLTWEKAKARCPPGVVPACHNGADTVTISGDTEVVKKMVEELQQEDIFAKNVEESMLKAMRTVIPNAKPRTSRWISTSIPESEWDSELAQMCSAEYHTNNAMSPVLFYESLQKVPPNAVTIEIAPHCIMNAILRRSLQKTCTNVGLMNSKEKERELEAFLQALGKIYQTGVTIHVEALYPSVQYPVPVGTPMISSIWRWDHSQDWPVIDGKTLSAAGGGQVAATASYTIDPFAADSKETYLLDHMIDGRILYPFTGHMVLAWKAIAKLRGVDYQKTPVILQDINVYSATIVTKPFRLDVIITPGNGYFEILDGEQLAASGNIQIVDENVPFYYKDFDMIETSQLAERIELDTEDAYKEFLLRGYEYGQSFRGIYRTCNSGERGMLYWTGNWVTFLDSLLQTALLAERGDSLRLPTRVRYLRIDPIKHLEHIIEKDGIQVIELRNDIATRGCIAGGVECCDLTAHTVSRRMQSAGQIFYEKIYFVNHFDDHALDEFPRHRNALINYRSFIRSILANGLAKWEVAGVLKKFKNGELLSDAVKSIANYMTSVSDVEHKMWLEDSKSSVAVAFDEIFATEIGADIDEFERKIAEKMSAMMKIMDHDRLWSGALVHDRIIKAILDMCMENSAGHKSKICAVELNTTDQLKICLDALSSHPLIEVESLCVGPKVDSMDESSLLQLGSKKYKVDLDDKKASFAIEMQNCNVLLLDKVLSRKKDIVSYLNKCKELLIDDGFMVIIEPTSDFEIALAIQGLLGEDLKIGDSHRKFGTYFTHENLVKIFSECNLRLCNYQTDPSLMTTTYAIRKISSLPKDPVIVDVDDIKEFSWIEPVQTIIEERLNEPDNKTIWLTSTTVRNNGVVGLALCFREENLKSNRFRTLLDLSIKPENRTGKPQLKLDDENVKHLMDLDLHANIYRDGKWGSLRHFVVKEDEMHQYKEVQHAFINTLVRGDVSSLTWFESPNQFFDDFAKDNHCEMEMCYVYYAAINFRDVMLAYGRLPPDAIPGQFADRECLLGTEYSGRLKDGTRVMGILPAQALATSVLANPGFYWIVPDSWSLADAATVPVVYSTAYYALVIRGQIRKGEKACYFRSLCYFYYLLLFILIHGGSGGVGQAAIAIALSYDCEVFTTVGNAEKRAFLQKRFPQLKDKHFANSRNADFEIHVRRQTKGRGASVRCLAYHGRFLEIGKVDLSQNSPLGMAVFLKNVTFHGILVDAIMDPGVGNREDWKNVASFLQEGIKSGIVQPLSHTTFSSEKAEEAFRYMSAGKHIGKVLMEIRKEEPERVCIPSPIKVQAICRTLCHPHHVYLITGGIGGFGLELAQWLINRGARKLVLSSRSGIRTGYQARCVHFWRRTGISVLVSTLNISKPSDAQELVLQCQSMGVIGGVFHLAMVLRDCLFENQNVQNFKDAAEAKYYGTLNLDKATRDVCGKDLRWFVVFSSITSGRGNAGQTNYGWSNSTMERIIEHRREDGYSGIAIQWGAVGDVGVILENMGDNNTIVGGTLPQRMPSCLAALDLFLSWNHPVVASYIKADLGAKKTIGGGNLIQTIAHILGVNDISQLNPDANLGDLGLDSLMGVEIKQALERDYDIVLSMKDIRTLTLNKLQQMADTGGSPSTVLQTTELELKKEGEKEAEQNTVEQLERQMNQLFKMRVDVNDLEPMDLVLKCNKVDEGPPTFFVHSIEGIATPLKKVMSKFNFPAYCFQSTREVPQDSIEKVALKYISEMKTIQPKGPYRIVGYSYGACIGFEMATILQETDGDNSVEKLILLDGSHLYMQTYRNVYRMAFGVTGDTLVNNPLFESEIMCAMTLRFANVDYKKFRVELLQQPGFRARVQKVIDTVMTTGLFNSAETIDFACCAMRSKFVMADKYKPERKFRGHITLIRAEQGAAREEDVGHDYGISQVLPFNTS</sequence>
<keyword evidence="19" id="KW-0520">NAD</keyword>
<dbReference type="PROSITE" id="PS00606">
    <property type="entry name" value="KS3_1"/>
    <property type="match status" value="1"/>
</dbReference>
<comment type="catalytic activity">
    <reaction evidence="58">
        <text>3-oxododecanoyl-[ACP] + NADPH + H(+) = (3R)-hydroxydodecanoyl-[ACP] + NADP(+)</text>
        <dbReference type="Rhea" id="RHEA:41872"/>
        <dbReference type="Rhea" id="RHEA-COMP:9641"/>
        <dbReference type="Rhea" id="RHEA-COMP:9642"/>
        <dbReference type="ChEBI" id="CHEBI:15378"/>
        <dbReference type="ChEBI" id="CHEBI:57783"/>
        <dbReference type="ChEBI" id="CHEBI:58349"/>
        <dbReference type="ChEBI" id="CHEBI:78469"/>
        <dbReference type="ChEBI" id="CHEBI:78470"/>
    </reaction>
    <physiologicalReaction direction="left-to-right" evidence="58">
        <dbReference type="Rhea" id="RHEA:41873"/>
    </physiologicalReaction>
</comment>
<dbReference type="GO" id="GO:0031177">
    <property type="term" value="F:phosphopantetheine binding"/>
    <property type="evidence" value="ECO:0007669"/>
    <property type="project" value="InterPro"/>
</dbReference>
<evidence type="ECO:0000256" key="1">
    <source>
        <dbReference type="ARBA" id="ARBA00005189"/>
    </source>
</evidence>
<evidence type="ECO:0000256" key="2">
    <source>
        <dbReference type="ARBA" id="ARBA00012004"/>
    </source>
</evidence>
<dbReference type="Gene3D" id="3.40.50.1820">
    <property type="entry name" value="alpha/beta hydrolase"/>
    <property type="match status" value="1"/>
</dbReference>
<dbReference type="EC" id="3.1.2.14" evidence="3"/>
<keyword evidence="66" id="KW-0812">Transmembrane</keyword>
<keyword evidence="18" id="KW-0560">Oxidoreductase</keyword>
<evidence type="ECO:0000256" key="26">
    <source>
        <dbReference type="ARBA" id="ARBA00023388"/>
    </source>
</evidence>
<evidence type="ECO:0000256" key="4">
    <source>
        <dbReference type="ARBA" id="ARBA00012873"/>
    </source>
</evidence>
<evidence type="ECO:0000256" key="51">
    <source>
        <dbReference type="ARBA" id="ARBA00048650"/>
    </source>
</evidence>
<dbReference type="Proteomes" id="UP000038040">
    <property type="component" value="Unplaced"/>
</dbReference>
<evidence type="ECO:0000259" key="68">
    <source>
        <dbReference type="PROSITE" id="PS52004"/>
    </source>
</evidence>
<dbReference type="InterPro" id="IPR001227">
    <property type="entry name" value="Ac_transferase_dom_sf"/>
</dbReference>
<comment type="catalytic activity">
    <reaction evidence="43">
        <text>3-oxobutanoyl-[ACP] + NADPH + H(+) = (3R)-hydroxybutanoyl-[ACP] + NADP(+)</text>
        <dbReference type="Rhea" id="RHEA:41804"/>
        <dbReference type="Rhea" id="RHEA-COMP:9625"/>
        <dbReference type="Rhea" id="RHEA-COMP:9626"/>
        <dbReference type="ChEBI" id="CHEBI:15378"/>
        <dbReference type="ChEBI" id="CHEBI:57783"/>
        <dbReference type="ChEBI" id="CHEBI:58349"/>
        <dbReference type="ChEBI" id="CHEBI:78450"/>
        <dbReference type="ChEBI" id="CHEBI:78451"/>
    </reaction>
    <physiologicalReaction direction="left-to-right" evidence="43">
        <dbReference type="Rhea" id="RHEA:41805"/>
    </physiologicalReaction>
</comment>
<evidence type="ECO:0000256" key="43">
    <source>
        <dbReference type="ARBA" id="ARBA00047953"/>
    </source>
</evidence>
<proteinExistence type="predicted"/>
<accession>A0A0N4UH23</accession>
<evidence type="ECO:0000256" key="48">
    <source>
        <dbReference type="ARBA" id="ARBA00048420"/>
    </source>
</evidence>
<comment type="catalytic activity">
    <reaction evidence="62">
        <text>(2E)-decenoyl-[ACP] + NADPH + H(+) = decanoyl-[ACP] + NADP(+)</text>
        <dbReference type="Rhea" id="RHEA:41864"/>
        <dbReference type="Rhea" id="RHEA-COMP:9639"/>
        <dbReference type="Rhea" id="RHEA-COMP:9640"/>
        <dbReference type="ChEBI" id="CHEBI:15378"/>
        <dbReference type="ChEBI" id="CHEBI:57783"/>
        <dbReference type="ChEBI" id="CHEBI:58349"/>
        <dbReference type="ChEBI" id="CHEBI:78467"/>
        <dbReference type="ChEBI" id="CHEBI:78468"/>
    </reaction>
    <physiologicalReaction direction="left-to-right" evidence="62">
        <dbReference type="Rhea" id="RHEA:41865"/>
    </physiologicalReaction>
</comment>
<evidence type="ECO:0000256" key="52">
    <source>
        <dbReference type="ARBA" id="ARBA00048691"/>
    </source>
</evidence>
<evidence type="ECO:0000256" key="63">
    <source>
        <dbReference type="ARBA" id="ARBA00049533"/>
    </source>
</evidence>
<comment type="catalytic activity">
    <reaction evidence="29">
        <text>(3R)-hydroxyoctadecanoyl-[ACP] = (2E)-octadecenoyl-[ACP] + H2O</text>
        <dbReference type="Rhea" id="RHEA:41924"/>
        <dbReference type="Rhea" id="RHEA-COMP:9654"/>
        <dbReference type="Rhea" id="RHEA-COMP:9655"/>
        <dbReference type="ChEBI" id="CHEBI:15377"/>
        <dbReference type="ChEBI" id="CHEBI:78488"/>
        <dbReference type="ChEBI" id="CHEBI:78489"/>
    </reaction>
    <physiologicalReaction direction="left-to-right" evidence="29">
        <dbReference type="Rhea" id="RHEA:41925"/>
    </physiologicalReaction>
</comment>
<dbReference type="GO" id="GO:0019171">
    <property type="term" value="F:(3R)-hydroxyacyl-[acyl-carrier-protein] dehydratase activity"/>
    <property type="evidence" value="ECO:0007669"/>
    <property type="project" value="UniProtKB-EC"/>
</dbReference>
<evidence type="ECO:0000256" key="3">
    <source>
        <dbReference type="ARBA" id="ARBA00012480"/>
    </source>
</evidence>
<evidence type="ECO:0000256" key="66">
    <source>
        <dbReference type="SAM" id="Phobius"/>
    </source>
</evidence>
<evidence type="ECO:0000256" key="7">
    <source>
        <dbReference type="ARBA" id="ARBA00018769"/>
    </source>
</evidence>
<comment type="catalytic activity">
    <reaction evidence="50">
        <text>3-oxohexanoyl-[ACP] + NADPH + H(+) = (3R)-hydroxyhexanoyl-[ACP] + NADP(+)</text>
        <dbReference type="Rhea" id="RHEA:41824"/>
        <dbReference type="Rhea" id="RHEA-COMP:9629"/>
        <dbReference type="Rhea" id="RHEA-COMP:9630"/>
        <dbReference type="ChEBI" id="CHEBI:15378"/>
        <dbReference type="ChEBI" id="CHEBI:57783"/>
        <dbReference type="ChEBI" id="CHEBI:58349"/>
        <dbReference type="ChEBI" id="CHEBI:78456"/>
        <dbReference type="ChEBI" id="CHEBI:78457"/>
    </reaction>
    <physiologicalReaction direction="left-to-right" evidence="50">
        <dbReference type="Rhea" id="RHEA:41825"/>
    </physiologicalReaction>
</comment>
<dbReference type="GO" id="GO:0016297">
    <property type="term" value="F:fatty acyl-[ACP] hydrolase activity"/>
    <property type="evidence" value="ECO:0007669"/>
    <property type="project" value="UniProtKB-EC"/>
</dbReference>
<organism evidence="71 73">
    <name type="scientific">Dracunculus medinensis</name>
    <name type="common">Guinea worm</name>
    <dbReference type="NCBI Taxonomy" id="318479"/>
    <lineage>
        <taxon>Eukaryota</taxon>
        <taxon>Metazoa</taxon>
        <taxon>Ecdysozoa</taxon>
        <taxon>Nematoda</taxon>
        <taxon>Chromadorea</taxon>
        <taxon>Rhabditida</taxon>
        <taxon>Spirurina</taxon>
        <taxon>Dracunculoidea</taxon>
        <taxon>Dracunculidae</taxon>
        <taxon>Dracunculus</taxon>
    </lineage>
</organism>
<evidence type="ECO:0000259" key="67">
    <source>
        <dbReference type="PROSITE" id="PS50075"/>
    </source>
</evidence>
<evidence type="ECO:0000256" key="60">
    <source>
        <dbReference type="ARBA" id="ARBA00049422"/>
    </source>
</evidence>
<evidence type="ECO:0000256" key="23">
    <source>
        <dbReference type="ARBA" id="ARBA00023332"/>
    </source>
</evidence>
<dbReference type="STRING" id="318479.A0A0N4UH23"/>
<comment type="catalytic activity">
    <reaction evidence="42">
        <text>(2E)-hexenoyl-[ACP] + NADPH + H(+) = hexanoyl-[ACP] + NADP(+)</text>
        <dbReference type="Rhea" id="RHEA:41832"/>
        <dbReference type="Rhea" id="RHEA-COMP:9631"/>
        <dbReference type="Rhea" id="RHEA-COMP:9632"/>
        <dbReference type="ChEBI" id="CHEBI:15378"/>
        <dbReference type="ChEBI" id="CHEBI:57783"/>
        <dbReference type="ChEBI" id="CHEBI:58349"/>
        <dbReference type="ChEBI" id="CHEBI:78458"/>
        <dbReference type="ChEBI" id="CHEBI:78459"/>
    </reaction>
    <physiologicalReaction direction="left-to-right" evidence="42">
        <dbReference type="Rhea" id="RHEA:41833"/>
    </physiologicalReaction>
</comment>
<dbReference type="UniPathway" id="UPA00094"/>
<keyword evidence="14" id="KW-0276">Fatty acid metabolism</keyword>
<evidence type="ECO:0000256" key="30">
    <source>
        <dbReference type="ARBA" id="ARBA00023401"/>
    </source>
</evidence>
<keyword evidence="13" id="KW-0378">Hydrolase</keyword>
<comment type="catalytic activity">
    <reaction evidence="52">
        <text>holo-[ACP] + acetyl-CoA = acetyl-[ACP] + CoA</text>
        <dbReference type="Rhea" id="RHEA:41788"/>
        <dbReference type="Rhea" id="RHEA-COMP:9621"/>
        <dbReference type="Rhea" id="RHEA-COMP:9685"/>
        <dbReference type="ChEBI" id="CHEBI:57287"/>
        <dbReference type="ChEBI" id="CHEBI:57288"/>
        <dbReference type="ChEBI" id="CHEBI:64479"/>
        <dbReference type="ChEBI" id="CHEBI:78446"/>
        <dbReference type="EC" id="2.3.1.38"/>
    </reaction>
    <physiologicalReaction direction="left-to-right" evidence="52">
        <dbReference type="Rhea" id="RHEA:41789"/>
    </physiologicalReaction>
</comment>
<keyword evidence="8" id="KW-0596">Phosphopantetheine</keyword>
<evidence type="ECO:0000256" key="17">
    <source>
        <dbReference type="ARBA" id="ARBA00022990"/>
    </source>
</evidence>
<dbReference type="EC" id="2.3.1.85" evidence="4"/>